<evidence type="ECO:0000313" key="2">
    <source>
        <dbReference type="Proteomes" id="UP000016935"/>
    </source>
</evidence>
<dbReference type="RefSeq" id="XP_008028284.1">
    <property type="nucleotide sequence ID" value="XM_008030093.1"/>
</dbReference>
<dbReference type="Proteomes" id="UP000016935">
    <property type="component" value="Unassembled WGS sequence"/>
</dbReference>
<reference evidence="1 2" key="2">
    <citation type="journal article" date="2013" name="PLoS Genet.">
        <title>Comparative genome structure, secondary metabolite, and effector coding capacity across Cochliobolus pathogens.</title>
        <authorList>
            <person name="Condon B.J."/>
            <person name="Leng Y."/>
            <person name="Wu D."/>
            <person name="Bushley K.E."/>
            <person name="Ohm R.A."/>
            <person name="Otillar R."/>
            <person name="Martin J."/>
            <person name="Schackwitz W."/>
            <person name="Grimwood J."/>
            <person name="MohdZainudin N."/>
            <person name="Xue C."/>
            <person name="Wang R."/>
            <person name="Manning V.A."/>
            <person name="Dhillon B."/>
            <person name="Tu Z.J."/>
            <person name="Steffenson B.J."/>
            <person name="Salamov A."/>
            <person name="Sun H."/>
            <person name="Lowry S."/>
            <person name="LaButti K."/>
            <person name="Han J."/>
            <person name="Copeland A."/>
            <person name="Lindquist E."/>
            <person name="Barry K."/>
            <person name="Schmutz J."/>
            <person name="Baker S.E."/>
            <person name="Ciuffetti L.M."/>
            <person name="Grigoriev I.V."/>
            <person name="Zhong S."/>
            <person name="Turgeon B.G."/>
        </authorList>
    </citation>
    <scope>NUCLEOTIDE SEQUENCE [LARGE SCALE GENOMIC DNA]</scope>
    <source>
        <strain evidence="2">28A</strain>
    </source>
</reference>
<name>R0K2E8_EXST2</name>
<proteinExistence type="predicted"/>
<dbReference type="GeneID" id="19397486"/>
<accession>R0K2E8</accession>
<evidence type="ECO:0000313" key="1">
    <source>
        <dbReference type="EMBL" id="EOA83794.1"/>
    </source>
</evidence>
<reference evidence="1 2" key="1">
    <citation type="journal article" date="2012" name="PLoS Pathog.">
        <title>Diverse lifestyles and strategies of plant pathogenesis encoded in the genomes of eighteen Dothideomycetes fungi.</title>
        <authorList>
            <person name="Ohm R.A."/>
            <person name="Feau N."/>
            <person name="Henrissat B."/>
            <person name="Schoch C.L."/>
            <person name="Horwitz B.A."/>
            <person name="Barry K.W."/>
            <person name="Condon B.J."/>
            <person name="Copeland A.C."/>
            <person name="Dhillon B."/>
            <person name="Glaser F."/>
            <person name="Hesse C.N."/>
            <person name="Kosti I."/>
            <person name="LaButti K."/>
            <person name="Lindquist E.A."/>
            <person name="Lucas S."/>
            <person name="Salamov A.A."/>
            <person name="Bradshaw R.E."/>
            <person name="Ciuffetti L."/>
            <person name="Hamelin R.C."/>
            <person name="Kema G.H.J."/>
            <person name="Lawrence C."/>
            <person name="Scott J.A."/>
            <person name="Spatafora J.W."/>
            <person name="Turgeon B.G."/>
            <person name="de Wit P.J.G.M."/>
            <person name="Zhong S."/>
            <person name="Goodwin S.B."/>
            <person name="Grigoriev I.V."/>
        </authorList>
    </citation>
    <scope>NUCLEOTIDE SEQUENCE [LARGE SCALE GENOMIC DNA]</scope>
    <source>
        <strain evidence="2">28A</strain>
    </source>
</reference>
<dbReference type="AlphaFoldDB" id="R0K2E8"/>
<dbReference type="HOGENOM" id="CLU_3033888_0_0_1"/>
<protein>
    <submittedName>
        <fullName evidence="1">Uncharacterized protein</fullName>
    </submittedName>
</protein>
<sequence length="55" mass="6071">MLPRPTPTTHVAARSTYARQPLKQTCCPMRFMLALQGSKVCPSLSSHDASCPIRQ</sequence>
<dbReference type="EMBL" id="KB908814">
    <property type="protein sequence ID" value="EOA83794.1"/>
    <property type="molecule type" value="Genomic_DNA"/>
</dbReference>
<organism evidence="1 2">
    <name type="scientific">Exserohilum turcicum (strain 28A)</name>
    <name type="common">Northern leaf blight fungus</name>
    <name type="synonym">Setosphaeria turcica</name>
    <dbReference type="NCBI Taxonomy" id="671987"/>
    <lineage>
        <taxon>Eukaryota</taxon>
        <taxon>Fungi</taxon>
        <taxon>Dikarya</taxon>
        <taxon>Ascomycota</taxon>
        <taxon>Pezizomycotina</taxon>
        <taxon>Dothideomycetes</taxon>
        <taxon>Pleosporomycetidae</taxon>
        <taxon>Pleosporales</taxon>
        <taxon>Pleosporineae</taxon>
        <taxon>Pleosporaceae</taxon>
        <taxon>Exserohilum</taxon>
    </lineage>
</organism>
<keyword evidence="2" id="KW-1185">Reference proteome</keyword>
<gene>
    <name evidence="1" type="ORF">SETTUDRAFT_155150</name>
</gene>